<dbReference type="EMBL" id="CAJPDQ010000002">
    <property type="protein sequence ID" value="CAF9905147.1"/>
    <property type="molecule type" value="Genomic_DNA"/>
</dbReference>
<gene>
    <name evidence="3" type="ORF">GOMPHAMPRED_003056</name>
</gene>
<comment type="caution">
    <text evidence="3">The sequence shown here is derived from an EMBL/GenBank/DDBJ whole genome shotgun (WGS) entry which is preliminary data.</text>
</comment>
<keyword evidence="2" id="KW-0560">Oxidoreductase</keyword>
<dbReference type="Pfam" id="PF00106">
    <property type="entry name" value="adh_short"/>
    <property type="match status" value="1"/>
</dbReference>
<evidence type="ECO:0000313" key="3">
    <source>
        <dbReference type="EMBL" id="CAF9905147.1"/>
    </source>
</evidence>
<dbReference type="SUPFAM" id="SSF51735">
    <property type="entry name" value="NAD(P)-binding Rossmann-fold domains"/>
    <property type="match status" value="1"/>
</dbReference>
<protein>
    <recommendedName>
        <fullName evidence="5">Retinol dehydrogenase 12</fullName>
    </recommendedName>
</protein>
<keyword evidence="4" id="KW-1185">Reference proteome</keyword>
<name>A0A8H3EJF0_9LECA</name>
<dbReference type="Gene3D" id="3.40.50.720">
    <property type="entry name" value="NAD(P)-binding Rossmann-like Domain"/>
    <property type="match status" value="1"/>
</dbReference>
<evidence type="ECO:0000256" key="2">
    <source>
        <dbReference type="ARBA" id="ARBA00023002"/>
    </source>
</evidence>
<dbReference type="OrthoDB" id="191139at2759"/>
<proteinExistence type="inferred from homology"/>
<evidence type="ECO:0008006" key="5">
    <source>
        <dbReference type="Google" id="ProtNLM"/>
    </source>
</evidence>
<dbReference type="InterPro" id="IPR036291">
    <property type="entry name" value="NAD(P)-bd_dom_sf"/>
</dbReference>
<dbReference type="PANTHER" id="PTHR24320">
    <property type="entry name" value="RETINOL DEHYDROGENASE"/>
    <property type="match status" value="1"/>
</dbReference>
<dbReference type="Proteomes" id="UP000664169">
    <property type="component" value="Unassembled WGS sequence"/>
</dbReference>
<comment type="similarity">
    <text evidence="1">Belongs to the short-chain dehydrogenases/reductases (SDR) family.</text>
</comment>
<sequence>MASIIQSAKNTIAENLGGPAHSLAKPEHQFSIEDVPDQSGKVAVITGGSEGIGYGCSHTLLSRNISKLFILSLSEEVVQKATDAVREEMGDEAAKKIVWLQCDLSDWKETMATAEKIKQETDQIDILINNAARGIMTYQLSKYGVDLHMALNHFGHAVLTSHLLPVLKKTASTGSKVRIVNLSSNAHEMAPKDTKFASLDELNQDLGPNPQYGRSKLADLLYARYLARHLSSSHPNILVNATHPGFVETRQSTEFVHEAYPLAGYGMSVVMNPLKKDNITGAVSTLFAATVTEKSGEYICPPAIPEPGSALANDEELGEQLMKLTRDIVSERTEQDSTAKGCPFKDY</sequence>
<dbReference type="AlphaFoldDB" id="A0A8H3EJF0"/>
<dbReference type="PRINTS" id="PR00081">
    <property type="entry name" value="GDHRDH"/>
</dbReference>
<accession>A0A8H3EJF0</accession>
<reference evidence="3" key="1">
    <citation type="submission" date="2021-03" db="EMBL/GenBank/DDBJ databases">
        <authorList>
            <person name="Tagirdzhanova G."/>
        </authorList>
    </citation>
    <scope>NUCLEOTIDE SEQUENCE</scope>
</reference>
<dbReference type="GO" id="GO:0016491">
    <property type="term" value="F:oxidoreductase activity"/>
    <property type="evidence" value="ECO:0007669"/>
    <property type="project" value="UniProtKB-KW"/>
</dbReference>
<evidence type="ECO:0000256" key="1">
    <source>
        <dbReference type="ARBA" id="ARBA00006484"/>
    </source>
</evidence>
<dbReference type="PANTHER" id="PTHR24320:SF33">
    <property type="entry name" value="OXIDOREDUCTASE BLI-4, MITOCHONDRIAL-RELATED"/>
    <property type="match status" value="1"/>
</dbReference>
<evidence type="ECO:0000313" key="4">
    <source>
        <dbReference type="Proteomes" id="UP000664169"/>
    </source>
</evidence>
<dbReference type="InterPro" id="IPR002347">
    <property type="entry name" value="SDR_fam"/>
</dbReference>
<organism evidence="3 4">
    <name type="scientific">Gomphillus americanus</name>
    <dbReference type="NCBI Taxonomy" id="1940652"/>
    <lineage>
        <taxon>Eukaryota</taxon>
        <taxon>Fungi</taxon>
        <taxon>Dikarya</taxon>
        <taxon>Ascomycota</taxon>
        <taxon>Pezizomycotina</taxon>
        <taxon>Lecanoromycetes</taxon>
        <taxon>OSLEUM clade</taxon>
        <taxon>Ostropomycetidae</taxon>
        <taxon>Ostropales</taxon>
        <taxon>Graphidaceae</taxon>
        <taxon>Gomphilloideae</taxon>
        <taxon>Gomphillus</taxon>
    </lineage>
</organism>